<dbReference type="PANTHER" id="PTHR13238:SF0">
    <property type="entry name" value="CILIA- AND FLAGELLA-ASSOCIATED PROTEIN 298"/>
    <property type="match status" value="1"/>
</dbReference>
<gene>
    <name evidence="2" type="ORF">TcWFU_008395</name>
</gene>
<dbReference type="EMBL" id="JAKROA010000013">
    <property type="protein sequence ID" value="KAL5104339.1"/>
    <property type="molecule type" value="Genomic_DNA"/>
</dbReference>
<protein>
    <submittedName>
        <fullName evidence="2">Uncharacterized protein</fullName>
    </submittedName>
</protein>
<keyword evidence="3" id="KW-1185">Reference proteome</keyword>
<name>A0ABR4Q3W6_9CEST</name>
<proteinExistence type="inferred from homology"/>
<evidence type="ECO:0000313" key="3">
    <source>
        <dbReference type="Proteomes" id="UP001651158"/>
    </source>
</evidence>
<comment type="similarity">
    <text evidence="1">Belongs to the CFAP298 family.</text>
</comment>
<dbReference type="InterPro" id="IPR021298">
    <property type="entry name" value="CFAP298"/>
</dbReference>
<dbReference type="Pfam" id="PF11069">
    <property type="entry name" value="CFAP298"/>
    <property type="match status" value="1"/>
</dbReference>
<organism evidence="2 3">
    <name type="scientific">Taenia crassiceps</name>
    <dbReference type="NCBI Taxonomy" id="6207"/>
    <lineage>
        <taxon>Eukaryota</taxon>
        <taxon>Metazoa</taxon>
        <taxon>Spiralia</taxon>
        <taxon>Lophotrochozoa</taxon>
        <taxon>Platyhelminthes</taxon>
        <taxon>Cestoda</taxon>
        <taxon>Eucestoda</taxon>
        <taxon>Cyclophyllidea</taxon>
        <taxon>Taeniidae</taxon>
        <taxon>Taenia</taxon>
    </lineage>
</organism>
<sequence>MADVLTKTIASAKSLISKDLVEQGKALTRELVNEAFMMLSGAVTIVYPMGLPPYDPIQMELKNEEELSGTQAGTEVIPVDDAVLWFCGKEMLPGKLLSDYVGKNDKTKVIVKIQKRGTGAPAREAVISEADQRALMAYYYRRQEELKKLEENDDDSYLNSAWSEPGQLKRQFHGLSDIKGINNYDCTYSFGTTSLTTGS</sequence>
<comment type="caution">
    <text evidence="2">The sequence shown here is derived from an EMBL/GenBank/DDBJ whole genome shotgun (WGS) entry which is preliminary data.</text>
</comment>
<dbReference type="PANTHER" id="PTHR13238">
    <property type="entry name" value="PROTEIN C21ORF59"/>
    <property type="match status" value="1"/>
</dbReference>
<dbReference type="Proteomes" id="UP001651158">
    <property type="component" value="Unassembled WGS sequence"/>
</dbReference>
<evidence type="ECO:0000313" key="2">
    <source>
        <dbReference type="EMBL" id="KAL5104339.1"/>
    </source>
</evidence>
<evidence type="ECO:0000256" key="1">
    <source>
        <dbReference type="ARBA" id="ARBA00009619"/>
    </source>
</evidence>
<accession>A0ABR4Q3W6</accession>
<reference evidence="2 3" key="1">
    <citation type="journal article" date="2022" name="Front. Cell. Infect. Microbiol.">
        <title>The Genomes of Two Strains of Taenia crassiceps the Animal Model for the Study of Human Cysticercosis.</title>
        <authorList>
            <person name="Bobes R.J."/>
            <person name="Estrada K."/>
            <person name="Rios-Valencia D.G."/>
            <person name="Calderon-Gallegos A."/>
            <person name="de la Torre P."/>
            <person name="Carrero J.C."/>
            <person name="Sanchez-Flores A."/>
            <person name="Laclette J.P."/>
        </authorList>
    </citation>
    <scope>NUCLEOTIDE SEQUENCE [LARGE SCALE GENOMIC DNA]</scope>
    <source>
        <strain evidence="2">WFUcys</strain>
    </source>
</reference>